<dbReference type="FunCoup" id="A9UY40">
    <property type="interactions" value="1392"/>
</dbReference>
<feature type="domain" description="AAA+ ATPase" evidence="14">
    <location>
        <begin position="66"/>
        <end position="358"/>
    </location>
</feature>
<dbReference type="GO" id="GO:0000812">
    <property type="term" value="C:Swr1 complex"/>
    <property type="evidence" value="ECO:0000318"/>
    <property type="project" value="GO_Central"/>
</dbReference>
<keyword evidence="4" id="KW-0227">DNA damage</keyword>
<evidence type="ECO:0000256" key="7">
    <source>
        <dbReference type="ARBA" id="ARBA00022840"/>
    </source>
</evidence>
<dbReference type="Gene3D" id="2.40.50.360">
    <property type="entry name" value="RuvB-like helicase, domain II"/>
    <property type="match status" value="1"/>
</dbReference>
<keyword evidence="16" id="KW-1185">Reference proteome</keyword>
<evidence type="ECO:0000313" key="15">
    <source>
        <dbReference type="EMBL" id="EDQ89954.1"/>
    </source>
</evidence>
<comment type="catalytic activity">
    <reaction evidence="12">
        <text>ATP + H2O = ADP + phosphate + H(+)</text>
        <dbReference type="Rhea" id="RHEA:13065"/>
        <dbReference type="ChEBI" id="CHEBI:15377"/>
        <dbReference type="ChEBI" id="CHEBI:15378"/>
        <dbReference type="ChEBI" id="CHEBI:30616"/>
        <dbReference type="ChEBI" id="CHEBI:43474"/>
        <dbReference type="ChEBI" id="CHEBI:456216"/>
        <dbReference type="EC" id="3.6.4.12"/>
    </reaction>
</comment>
<keyword evidence="3 12" id="KW-0547">Nucleotide-binding</keyword>
<evidence type="ECO:0000259" key="14">
    <source>
        <dbReference type="SMART" id="SM00382"/>
    </source>
</evidence>
<dbReference type="PANTHER" id="PTHR11093">
    <property type="entry name" value="RUVB-RELATED REPTIN AND PONTIN"/>
    <property type="match status" value="1"/>
</dbReference>
<keyword evidence="8 12" id="KW-0805">Transcription regulation</keyword>
<evidence type="ECO:0000256" key="2">
    <source>
        <dbReference type="ARBA" id="ARBA00007519"/>
    </source>
</evidence>
<dbReference type="InParanoid" id="A9UY40"/>
<dbReference type="FunFam" id="3.40.50.300:FF:002221">
    <property type="entry name" value="RuvB-like 2"/>
    <property type="match status" value="2"/>
</dbReference>
<dbReference type="Gene3D" id="3.40.50.300">
    <property type="entry name" value="P-loop containing nucleotide triphosphate hydrolases"/>
    <property type="match status" value="1"/>
</dbReference>
<evidence type="ECO:0000256" key="11">
    <source>
        <dbReference type="ARBA" id="ARBA00023242"/>
    </source>
</evidence>
<dbReference type="KEGG" id="mbr:MONBRDRAFT_18875"/>
<dbReference type="GO" id="GO:0097255">
    <property type="term" value="C:R2TP complex"/>
    <property type="evidence" value="ECO:0000318"/>
    <property type="project" value="GO_Central"/>
</dbReference>
<evidence type="ECO:0000313" key="16">
    <source>
        <dbReference type="Proteomes" id="UP000001357"/>
    </source>
</evidence>
<dbReference type="Pfam" id="PF17856">
    <property type="entry name" value="TIP49_C"/>
    <property type="match status" value="1"/>
</dbReference>
<evidence type="ECO:0000256" key="1">
    <source>
        <dbReference type="ARBA" id="ARBA00004123"/>
    </source>
</evidence>
<dbReference type="GO" id="GO:0035267">
    <property type="term" value="C:NuA4 histone acetyltransferase complex"/>
    <property type="evidence" value="ECO:0000318"/>
    <property type="project" value="GO_Central"/>
</dbReference>
<dbReference type="STRING" id="81824.A9UY40"/>
<dbReference type="FunFam" id="2.40.50.360:FF:000002">
    <property type="entry name" value="RuvB-like helicase"/>
    <property type="match status" value="1"/>
</dbReference>
<evidence type="ECO:0000256" key="6">
    <source>
        <dbReference type="ARBA" id="ARBA00022806"/>
    </source>
</evidence>
<dbReference type="GeneID" id="5890584"/>
<dbReference type="GO" id="GO:0000492">
    <property type="term" value="P:box C/D snoRNP assembly"/>
    <property type="evidence" value="ECO:0000318"/>
    <property type="project" value="GO_Central"/>
</dbReference>
<dbReference type="GO" id="GO:0016887">
    <property type="term" value="F:ATP hydrolysis activity"/>
    <property type="evidence" value="ECO:0007669"/>
    <property type="project" value="RHEA"/>
</dbReference>
<dbReference type="EC" id="3.6.4.12" evidence="12"/>
<comment type="subcellular location">
    <subcellularLocation>
        <location evidence="1">Nucleus</location>
    </subcellularLocation>
</comment>
<dbReference type="GO" id="GO:0006281">
    <property type="term" value="P:DNA repair"/>
    <property type="evidence" value="ECO:0007669"/>
    <property type="project" value="UniProtKB-KW"/>
</dbReference>
<evidence type="ECO:0000256" key="9">
    <source>
        <dbReference type="ARBA" id="ARBA00023163"/>
    </source>
</evidence>
<dbReference type="EMBL" id="CH991549">
    <property type="protein sequence ID" value="EDQ89954.1"/>
    <property type="molecule type" value="Genomic_DNA"/>
</dbReference>
<dbReference type="Proteomes" id="UP000001357">
    <property type="component" value="Unassembled WGS sequence"/>
</dbReference>
<dbReference type="eggNOG" id="KOG2680">
    <property type="taxonomic scope" value="Eukaryota"/>
</dbReference>
<dbReference type="Pfam" id="PF06068">
    <property type="entry name" value="TIP49"/>
    <property type="match status" value="1"/>
</dbReference>
<keyword evidence="9 12" id="KW-0804">Transcription</keyword>
<proteinExistence type="inferred from homology"/>
<dbReference type="Gene3D" id="1.10.8.60">
    <property type="match status" value="1"/>
</dbReference>
<dbReference type="InterPro" id="IPR010339">
    <property type="entry name" value="TIP49_P-loop"/>
</dbReference>
<dbReference type="SUPFAM" id="SSF52540">
    <property type="entry name" value="P-loop containing nucleoside triphosphate hydrolases"/>
    <property type="match status" value="1"/>
</dbReference>
<dbReference type="InterPro" id="IPR041048">
    <property type="entry name" value="RuvB-like_C"/>
</dbReference>
<keyword evidence="10" id="KW-0234">DNA repair</keyword>
<keyword evidence="6 12" id="KW-0347">Helicase</keyword>
<keyword evidence="11 12" id="KW-0539">Nucleus</keyword>
<keyword evidence="7 12" id="KW-0067">ATP-binding</keyword>
<dbReference type="SMART" id="SM00382">
    <property type="entry name" value="AAA"/>
    <property type="match status" value="1"/>
</dbReference>
<evidence type="ECO:0000256" key="8">
    <source>
        <dbReference type="ARBA" id="ARBA00023015"/>
    </source>
</evidence>
<dbReference type="InterPro" id="IPR042487">
    <property type="entry name" value="RuvBL1/2_DNA/RNA_bd_dom"/>
</dbReference>
<protein>
    <recommendedName>
        <fullName evidence="12">RuvB-like helicase</fullName>
        <ecNumber evidence="12">3.6.4.12</ecNumber>
    </recommendedName>
</protein>
<dbReference type="GO" id="GO:0006357">
    <property type="term" value="P:regulation of transcription by RNA polymerase II"/>
    <property type="evidence" value="ECO:0000318"/>
    <property type="project" value="GO_Central"/>
</dbReference>
<name>A9UY40_MONBE</name>
<gene>
    <name evidence="15" type="ORF">MONBRDRAFT_18875</name>
</gene>
<keyword evidence="5 12" id="KW-0378">Hydrolase</keyword>
<sequence>MADLSSVQEVRDVTKVDRIGAHSHIRGLGLDDSLEPRKVSQGMVGQAQARRAAGVILEMIKEGKIAGRAILLAGQPGTGKTAIAQAISKAMDKDVPFTMLAGSELYSHELSKSEALTQAFRRSIGVRIKEETELIEGEVVELVVDRPATGSGQKVGQLTLKTTEMETVYDLGGKMIDSLIKQKVAAGDVVTIDKAAGKVTVIGRSFARARDFDAMGPQTKFVQTPEGDIQKRKEVVHTVSLHEIDVINSRSQGFLALFSGDTGEIKPEVREQINVKVAEWREEGKADIVPGVLFIDEVHMLDIECFAFLNRALENTMAPVLIMATNRGITNIRGTHYKSPHGIPLDLLDRTLIVPTTEYSQDELTQILKIRCEEEDVEMTDEALTLLTSIAKQTSLRYSIQLITAANLVCRKRKGTEVEKSDLRQVYSLFQDLERSVAFLKEYQQQFLFDEGDGSALAAASAAATSGAANAATSNASATTSSGPTAMEDDDDDL</sequence>
<comment type="similarity">
    <text evidence="2 12">Belongs to the RuvB family.</text>
</comment>
<evidence type="ECO:0000256" key="4">
    <source>
        <dbReference type="ARBA" id="ARBA00022763"/>
    </source>
</evidence>
<dbReference type="GO" id="GO:0003678">
    <property type="term" value="F:DNA helicase activity"/>
    <property type="evidence" value="ECO:0000318"/>
    <property type="project" value="GO_Central"/>
</dbReference>
<dbReference type="InterPro" id="IPR027238">
    <property type="entry name" value="RuvB-like"/>
</dbReference>
<accession>A9UY40</accession>
<feature type="compositionally biased region" description="Low complexity" evidence="13">
    <location>
        <begin position="468"/>
        <end position="486"/>
    </location>
</feature>
<dbReference type="InterPro" id="IPR003593">
    <property type="entry name" value="AAA+_ATPase"/>
</dbReference>
<evidence type="ECO:0000256" key="5">
    <source>
        <dbReference type="ARBA" id="ARBA00022801"/>
    </source>
</evidence>
<evidence type="ECO:0000256" key="12">
    <source>
        <dbReference type="RuleBase" id="RU363048"/>
    </source>
</evidence>
<evidence type="ECO:0000256" key="13">
    <source>
        <dbReference type="SAM" id="MobiDB-lite"/>
    </source>
</evidence>
<reference evidence="15 16" key="1">
    <citation type="journal article" date="2008" name="Nature">
        <title>The genome of the choanoflagellate Monosiga brevicollis and the origin of metazoans.</title>
        <authorList>
            <consortium name="JGI Sequencing"/>
            <person name="King N."/>
            <person name="Westbrook M.J."/>
            <person name="Young S.L."/>
            <person name="Kuo A."/>
            <person name="Abedin M."/>
            <person name="Chapman J."/>
            <person name="Fairclough S."/>
            <person name="Hellsten U."/>
            <person name="Isogai Y."/>
            <person name="Letunic I."/>
            <person name="Marr M."/>
            <person name="Pincus D."/>
            <person name="Putnam N."/>
            <person name="Rokas A."/>
            <person name="Wright K.J."/>
            <person name="Zuzow R."/>
            <person name="Dirks W."/>
            <person name="Good M."/>
            <person name="Goodstein D."/>
            <person name="Lemons D."/>
            <person name="Li W."/>
            <person name="Lyons J.B."/>
            <person name="Morris A."/>
            <person name="Nichols S."/>
            <person name="Richter D.J."/>
            <person name="Salamov A."/>
            <person name="Bork P."/>
            <person name="Lim W.A."/>
            <person name="Manning G."/>
            <person name="Miller W.T."/>
            <person name="McGinnis W."/>
            <person name="Shapiro H."/>
            <person name="Tjian R."/>
            <person name="Grigoriev I.V."/>
            <person name="Rokhsar D."/>
        </authorList>
    </citation>
    <scope>NUCLEOTIDE SEQUENCE [LARGE SCALE GENOMIC DNA]</scope>
    <source>
        <strain evidence="16">MX1 / ATCC 50154</strain>
    </source>
</reference>
<evidence type="ECO:0000256" key="10">
    <source>
        <dbReference type="ARBA" id="ARBA00023204"/>
    </source>
</evidence>
<dbReference type="InterPro" id="IPR027417">
    <property type="entry name" value="P-loop_NTPase"/>
</dbReference>
<dbReference type="RefSeq" id="XP_001745376.1">
    <property type="nucleotide sequence ID" value="XM_001745324.1"/>
</dbReference>
<dbReference type="FunFam" id="1.10.8.60:FF:000010">
    <property type="entry name" value="RuvB-like helicase"/>
    <property type="match status" value="1"/>
</dbReference>
<evidence type="ECO:0000256" key="3">
    <source>
        <dbReference type="ARBA" id="ARBA00022741"/>
    </source>
</evidence>
<dbReference type="GO" id="GO:0031011">
    <property type="term" value="C:Ino80 complex"/>
    <property type="evidence" value="ECO:0000318"/>
    <property type="project" value="GO_Central"/>
</dbReference>
<feature type="region of interest" description="Disordered" evidence="13">
    <location>
        <begin position="468"/>
        <end position="494"/>
    </location>
</feature>
<dbReference type="GO" id="GO:0006338">
    <property type="term" value="P:chromatin remodeling"/>
    <property type="evidence" value="ECO:0000318"/>
    <property type="project" value="GO_Central"/>
</dbReference>
<dbReference type="OMA" id="IINTEPY"/>
<dbReference type="GO" id="GO:0005524">
    <property type="term" value="F:ATP binding"/>
    <property type="evidence" value="ECO:0007669"/>
    <property type="project" value="UniProtKB-KW"/>
</dbReference>
<dbReference type="AlphaFoldDB" id="A9UY40"/>
<organism evidence="15 16">
    <name type="scientific">Monosiga brevicollis</name>
    <name type="common">Choanoflagellate</name>
    <dbReference type="NCBI Taxonomy" id="81824"/>
    <lineage>
        <taxon>Eukaryota</taxon>
        <taxon>Choanoflagellata</taxon>
        <taxon>Craspedida</taxon>
        <taxon>Salpingoecidae</taxon>
        <taxon>Monosiga</taxon>
    </lineage>
</organism>